<organism evidence="2 3">
    <name type="scientific">Streptantibioticus silvisoli</name>
    <dbReference type="NCBI Taxonomy" id="2705255"/>
    <lineage>
        <taxon>Bacteria</taxon>
        <taxon>Bacillati</taxon>
        <taxon>Actinomycetota</taxon>
        <taxon>Actinomycetes</taxon>
        <taxon>Kitasatosporales</taxon>
        <taxon>Streptomycetaceae</taxon>
        <taxon>Streptantibioticus</taxon>
    </lineage>
</organism>
<dbReference type="InterPro" id="IPR039708">
    <property type="entry name" value="MT1774/Rv1733c-like"/>
</dbReference>
<keyword evidence="3" id="KW-1185">Reference proteome</keyword>
<accession>A0ABT6VVW4</accession>
<dbReference type="PANTHER" id="PTHR42305:SF1">
    <property type="entry name" value="MEMBRANE PROTEIN RV1733C-RELATED"/>
    <property type="match status" value="1"/>
</dbReference>
<gene>
    <name evidence="2" type="ORF">POF43_007890</name>
</gene>
<proteinExistence type="predicted"/>
<dbReference type="Proteomes" id="UP001156398">
    <property type="component" value="Unassembled WGS sequence"/>
</dbReference>
<sequence>MRRTVRLWRWRRNPLRRRSDVVEAWAGLAAGLVIVAGAPLTGIAAADSMHATLAAQNDGRHQVSAVLERDAPSSGSAPGGGSSPGVVRAPVRWTGHDGRTHSAHVVVAPGAGAGSRTPVWTDGRGRITEPPLDRLETTVQTDVMGAAAAGGLCVAALVTHRGLRAGLDLRRSHRWQREWARVGPRWSGRHA</sequence>
<dbReference type="PANTHER" id="PTHR42305">
    <property type="entry name" value="MEMBRANE PROTEIN RV1733C-RELATED"/>
    <property type="match status" value="1"/>
</dbReference>
<evidence type="ECO:0000256" key="1">
    <source>
        <dbReference type="SAM" id="MobiDB-lite"/>
    </source>
</evidence>
<feature type="region of interest" description="Disordered" evidence="1">
    <location>
        <begin position="68"/>
        <end position="88"/>
    </location>
</feature>
<feature type="region of interest" description="Disordered" evidence="1">
    <location>
        <begin position="109"/>
        <end position="130"/>
    </location>
</feature>
<protein>
    <submittedName>
        <fullName evidence="2">Uncharacterized protein</fullName>
    </submittedName>
</protein>
<reference evidence="2 3" key="1">
    <citation type="submission" date="2023-05" db="EMBL/GenBank/DDBJ databases">
        <title>Streptantibioticus silvisoli sp. nov., acidotolerant actinomycetes 1 from pine litter.</title>
        <authorList>
            <person name="Swiecimska M."/>
            <person name="Golinska P."/>
            <person name="Sangal V."/>
            <person name="Wachnowicz B."/>
            <person name="Goodfellow M."/>
        </authorList>
    </citation>
    <scope>NUCLEOTIDE SEQUENCE [LARGE SCALE GENOMIC DNA]</scope>
    <source>
        <strain evidence="2 3">SL54</strain>
    </source>
</reference>
<evidence type="ECO:0000313" key="3">
    <source>
        <dbReference type="Proteomes" id="UP001156398"/>
    </source>
</evidence>
<comment type="caution">
    <text evidence="2">The sequence shown here is derived from an EMBL/GenBank/DDBJ whole genome shotgun (WGS) entry which is preliminary data.</text>
</comment>
<dbReference type="EMBL" id="JAAGKO020000007">
    <property type="protein sequence ID" value="MDI5962633.1"/>
    <property type="molecule type" value="Genomic_DNA"/>
</dbReference>
<dbReference type="RefSeq" id="WP_271325106.1">
    <property type="nucleotide sequence ID" value="NZ_JAAGKO020000007.1"/>
</dbReference>
<name>A0ABT6VVW4_9ACTN</name>
<evidence type="ECO:0000313" key="2">
    <source>
        <dbReference type="EMBL" id="MDI5962633.1"/>
    </source>
</evidence>